<reference evidence="1 2" key="1">
    <citation type="submission" date="2019-06" db="EMBL/GenBank/DDBJ databases">
        <authorList>
            <person name="Broberg M."/>
        </authorList>
    </citation>
    <scope>NUCLEOTIDE SEQUENCE [LARGE SCALE GENOMIC DNA]</scope>
</reference>
<gene>
    <name evidence="1" type="ORF">CLO192961_LOCUS360403</name>
</gene>
<dbReference type="Proteomes" id="UP000766486">
    <property type="component" value="Unassembled WGS sequence"/>
</dbReference>
<dbReference type="EMBL" id="CABFNS010000870">
    <property type="protein sequence ID" value="VUC33668.1"/>
    <property type="molecule type" value="Genomic_DNA"/>
</dbReference>
<evidence type="ECO:0000313" key="1">
    <source>
        <dbReference type="EMBL" id="VUC33668.1"/>
    </source>
</evidence>
<name>A0ABY6UST0_BIOOC</name>
<sequence>MEQPNSQCRILQMTPDVILLIADNLPDHANVLLSQTCRDLRYILNKHTFPALAVRERMRFLVHLNRQDPNVWVCSTCKKTHRITDAELREDLRASSCPNYKVSQLPRSLFSVNYVQVQLALKYTRMGMSSSEISTHLERLMRRQNGFHMIRNNKFIWSSRPRIVDGRFFVKYRWTYILHNISSASSEMPKLILCHHQRLNRPAEGIVWGEEKKQLLRAMQGAFLNDETGVEYCRSCPFCQTDFAVRVYPAGMVVDAWKDFGPEDAPGNSTWVSHFSTKAQRSPSDFGKVRRLFEEV</sequence>
<keyword evidence="2" id="KW-1185">Reference proteome</keyword>
<evidence type="ECO:0000313" key="2">
    <source>
        <dbReference type="Proteomes" id="UP000766486"/>
    </source>
</evidence>
<comment type="caution">
    <text evidence="1">The sequence shown here is derived from an EMBL/GenBank/DDBJ whole genome shotgun (WGS) entry which is preliminary data.</text>
</comment>
<accession>A0ABY6UST0</accession>
<protein>
    <recommendedName>
        <fullName evidence="3">F-box domain-containing protein</fullName>
    </recommendedName>
</protein>
<evidence type="ECO:0008006" key="3">
    <source>
        <dbReference type="Google" id="ProtNLM"/>
    </source>
</evidence>
<organism evidence="1 2">
    <name type="scientific">Bionectria ochroleuca</name>
    <name type="common">Gliocladium roseum</name>
    <dbReference type="NCBI Taxonomy" id="29856"/>
    <lineage>
        <taxon>Eukaryota</taxon>
        <taxon>Fungi</taxon>
        <taxon>Dikarya</taxon>
        <taxon>Ascomycota</taxon>
        <taxon>Pezizomycotina</taxon>
        <taxon>Sordariomycetes</taxon>
        <taxon>Hypocreomycetidae</taxon>
        <taxon>Hypocreales</taxon>
        <taxon>Bionectriaceae</taxon>
        <taxon>Clonostachys</taxon>
    </lineage>
</organism>
<proteinExistence type="predicted"/>